<dbReference type="Pfam" id="PF12693">
    <property type="entry name" value="GspL_C"/>
    <property type="match status" value="1"/>
</dbReference>
<evidence type="ECO:0000256" key="8">
    <source>
        <dbReference type="ARBA" id="ARBA00022989"/>
    </source>
</evidence>
<evidence type="ECO:0000256" key="7">
    <source>
        <dbReference type="ARBA" id="ARBA00022927"/>
    </source>
</evidence>
<evidence type="ECO:0000259" key="10">
    <source>
        <dbReference type="Pfam" id="PF05134"/>
    </source>
</evidence>
<evidence type="ECO:0000256" key="9">
    <source>
        <dbReference type="ARBA" id="ARBA00023136"/>
    </source>
</evidence>
<evidence type="ECO:0000256" key="2">
    <source>
        <dbReference type="ARBA" id="ARBA00005318"/>
    </source>
</evidence>
<keyword evidence="4" id="KW-1003">Cell membrane</keyword>
<keyword evidence="8" id="KW-1133">Transmembrane helix</keyword>
<keyword evidence="13" id="KW-1185">Reference proteome</keyword>
<feature type="domain" description="GspL cytoplasmic actin-ATPase-like" evidence="10">
    <location>
        <begin position="48"/>
        <end position="175"/>
    </location>
</feature>
<dbReference type="SUPFAM" id="SSF53067">
    <property type="entry name" value="Actin-like ATPase domain"/>
    <property type="match status" value="1"/>
</dbReference>
<evidence type="ECO:0000313" key="12">
    <source>
        <dbReference type="EMBL" id="SFU82712.1"/>
    </source>
</evidence>
<dbReference type="EMBL" id="FPBX01000024">
    <property type="protein sequence ID" value="SFU82712.1"/>
    <property type="molecule type" value="Genomic_DNA"/>
</dbReference>
<dbReference type="OrthoDB" id="8557903at2"/>
<evidence type="ECO:0000259" key="11">
    <source>
        <dbReference type="Pfam" id="PF12693"/>
    </source>
</evidence>
<dbReference type="InterPro" id="IPR025691">
    <property type="entry name" value="GspL_pp_dom"/>
</dbReference>
<dbReference type="GO" id="GO:0009276">
    <property type="term" value="C:Gram-negative-bacterium-type cell wall"/>
    <property type="evidence" value="ECO:0007669"/>
    <property type="project" value="InterPro"/>
</dbReference>
<evidence type="ECO:0000313" key="13">
    <source>
        <dbReference type="Proteomes" id="UP000183656"/>
    </source>
</evidence>
<evidence type="ECO:0000256" key="4">
    <source>
        <dbReference type="ARBA" id="ARBA00022475"/>
    </source>
</evidence>
<gene>
    <name evidence="12" type="ORF">SAMN04489707_102438</name>
</gene>
<dbReference type="RefSeq" id="WP_054257039.1">
    <property type="nucleotide sequence ID" value="NZ_CYIG01000030.1"/>
</dbReference>
<dbReference type="InterPro" id="IPR043129">
    <property type="entry name" value="ATPase_NBD"/>
</dbReference>
<dbReference type="InterPro" id="IPR007812">
    <property type="entry name" value="T2SS_protein-GspL"/>
</dbReference>
<evidence type="ECO:0000256" key="1">
    <source>
        <dbReference type="ARBA" id="ARBA00004377"/>
    </source>
</evidence>
<dbReference type="Proteomes" id="UP000183656">
    <property type="component" value="Unassembled WGS sequence"/>
</dbReference>
<sequence length="411" mass="43252">MSTLLLILPPTPPGPHTSFGYLVSPDGHQIERQGNAAPALLPTPGRAGETVAVVPVQALSWQRVTLPQNLPLGNTPRLRAVLEGLLEDRLLDDPAQLHFALQPGARAGEAAWVAVCDRAWLQQHLQLLEAAGRPVARVVPEFAPLADSTTYCALGTPDAAWLLTTNFGAGQGVALLPLAAAPALLPPTAADEEPPPVLADPAVAALAEQTLGRTVALATAGERALRAARGTWDLAQLDLASRGRARLMRKSGSLAGALLRAPQWRAARWAVGLLAAVHLVGLNAWAWQERQSLAAKQASVRGVLTQTFPQVKVVVDAPVQMERELAALRQSAGSLGPGDLEPMMAATGQALQAALPGVRPQALEYANNELRLRGIDPADDALATLQERLATAGYRAQADDSALVVRVEDGQ</sequence>
<protein>
    <submittedName>
        <fullName evidence="12">General secretion pathway protein L</fullName>
    </submittedName>
</protein>
<dbReference type="STRING" id="343013.SAMN04489707_102438"/>
<evidence type="ECO:0000256" key="6">
    <source>
        <dbReference type="ARBA" id="ARBA00022692"/>
    </source>
</evidence>
<dbReference type="NCBIfam" id="TIGR01709">
    <property type="entry name" value="typeII_sec_gspL"/>
    <property type="match status" value="1"/>
</dbReference>
<evidence type="ECO:0000256" key="3">
    <source>
        <dbReference type="ARBA" id="ARBA00022448"/>
    </source>
</evidence>
<evidence type="ECO:0000256" key="5">
    <source>
        <dbReference type="ARBA" id="ARBA00022519"/>
    </source>
</evidence>
<keyword evidence="6" id="KW-0812">Transmembrane</keyword>
<proteinExistence type="inferred from homology"/>
<keyword evidence="7" id="KW-0653">Protein transport</keyword>
<dbReference type="InterPro" id="IPR024230">
    <property type="entry name" value="GspL_cyto_dom"/>
</dbReference>
<dbReference type="GO" id="GO:0015627">
    <property type="term" value="C:type II protein secretion system complex"/>
    <property type="evidence" value="ECO:0007669"/>
    <property type="project" value="InterPro"/>
</dbReference>
<dbReference type="AlphaFoldDB" id="A0A1I7JC02"/>
<keyword evidence="9" id="KW-0472">Membrane</keyword>
<accession>A0A1I7JC02</accession>
<reference evidence="12 13" key="1">
    <citation type="submission" date="2016-10" db="EMBL/GenBank/DDBJ databases">
        <authorList>
            <person name="de Groot N.N."/>
        </authorList>
    </citation>
    <scope>NUCLEOTIDE SEQUENCE [LARGE SCALE GENOMIC DNA]</scope>
    <source>
        <strain evidence="12 13">R-24608</strain>
    </source>
</reference>
<dbReference type="Pfam" id="PF05134">
    <property type="entry name" value="T2SSL"/>
    <property type="match status" value="1"/>
</dbReference>
<comment type="similarity">
    <text evidence="2">Belongs to the GSP L family.</text>
</comment>
<dbReference type="Gene3D" id="3.30.420.380">
    <property type="match status" value="1"/>
</dbReference>
<name>A0A1I7JC02_9BURK</name>
<keyword evidence="5" id="KW-0997">Cell inner membrane</keyword>
<comment type="subcellular location">
    <subcellularLocation>
        <location evidence="1">Cell inner membrane</location>
        <topology evidence="1">Single-pass membrane protein</topology>
    </subcellularLocation>
</comment>
<keyword evidence="3" id="KW-0813">Transport</keyword>
<feature type="domain" description="GspL periplasmic" evidence="11">
    <location>
        <begin position="263"/>
        <end position="399"/>
    </location>
</feature>
<dbReference type="GO" id="GO:0015628">
    <property type="term" value="P:protein secretion by the type II secretion system"/>
    <property type="evidence" value="ECO:0007669"/>
    <property type="project" value="InterPro"/>
</dbReference>
<dbReference type="GO" id="GO:0005886">
    <property type="term" value="C:plasma membrane"/>
    <property type="evidence" value="ECO:0007669"/>
    <property type="project" value="UniProtKB-SubCell"/>
</dbReference>
<organism evidence="12 13">
    <name type="scientific">Paenacidovorax caeni</name>
    <dbReference type="NCBI Taxonomy" id="343013"/>
    <lineage>
        <taxon>Bacteria</taxon>
        <taxon>Pseudomonadati</taxon>
        <taxon>Pseudomonadota</taxon>
        <taxon>Betaproteobacteria</taxon>
        <taxon>Burkholderiales</taxon>
        <taxon>Comamonadaceae</taxon>
        <taxon>Paenacidovorax</taxon>
    </lineage>
</organism>